<feature type="chain" id="PRO_5016466404" evidence="2">
    <location>
        <begin position="23"/>
        <end position="237"/>
    </location>
</feature>
<proteinExistence type="predicted"/>
<feature type="domain" description="Putative auto-transporter adhesin head GIN" evidence="3">
    <location>
        <begin position="35"/>
        <end position="220"/>
    </location>
</feature>
<name>A0A318UEM3_9SPHI</name>
<gene>
    <name evidence="4" type="ORF">B0O44_1096</name>
</gene>
<sequence>MKQFIQRPVFLLLVLLSFGSLAAVAQPSKNFNISDFNEIVVSSGIDLYLTQAGSENIKLVGDEELIQNIEVEKKGNTLSIKYKEGMTWRRVFKGKSAKAYVSFKNLNSLVASGGSDVFTQNEIKSDKLNLRASGGSDLKLKVTVRDLDLRASGGSDVNLSGSATNMQISSSGGSDINAFDLIAENAKVTSSGGSDANVHVTKALEATASGGSDIHYKGDPSVRNNSPKYSGSVKRIR</sequence>
<evidence type="ECO:0000256" key="1">
    <source>
        <dbReference type="SAM" id="MobiDB-lite"/>
    </source>
</evidence>
<dbReference type="PANTHER" id="PTHR39200">
    <property type="entry name" value="HYPOTHETICAL EXPORTED PROTEIN"/>
    <property type="match status" value="1"/>
</dbReference>
<dbReference type="PANTHER" id="PTHR39200:SF1">
    <property type="entry name" value="AUTO-TRANSPORTER ADHESIN HEAD GIN DOMAIN-CONTAINING PROTEIN-RELATED"/>
    <property type="match status" value="1"/>
</dbReference>
<dbReference type="OrthoDB" id="942536at2"/>
<dbReference type="AlphaFoldDB" id="A0A318UEM3"/>
<dbReference type="Gene3D" id="2.160.20.120">
    <property type="match status" value="1"/>
</dbReference>
<dbReference type="RefSeq" id="WP_110834104.1">
    <property type="nucleotide sequence ID" value="NZ_QKLU01000009.1"/>
</dbReference>
<keyword evidence="5" id="KW-1185">Reference proteome</keyword>
<protein>
    <submittedName>
        <fullName evidence="4">Putative autotransporter adhesin-like protein</fullName>
    </submittedName>
</protein>
<reference evidence="4 5" key="1">
    <citation type="submission" date="2018-06" db="EMBL/GenBank/DDBJ databases">
        <title>Genomic Encyclopedia of Archaeal and Bacterial Type Strains, Phase II (KMG-II): from individual species to whole genera.</title>
        <authorList>
            <person name="Goeker M."/>
        </authorList>
    </citation>
    <scope>NUCLEOTIDE SEQUENCE [LARGE SCALE GENOMIC DNA]</scope>
    <source>
        <strain evidence="4 5">DSM 27372</strain>
    </source>
</reference>
<evidence type="ECO:0000313" key="4">
    <source>
        <dbReference type="EMBL" id="PYF69917.1"/>
    </source>
</evidence>
<accession>A0A318UEM3</accession>
<feature type="signal peptide" evidence="2">
    <location>
        <begin position="1"/>
        <end position="22"/>
    </location>
</feature>
<dbReference type="EMBL" id="QKLU01000009">
    <property type="protein sequence ID" value="PYF69917.1"/>
    <property type="molecule type" value="Genomic_DNA"/>
</dbReference>
<feature type="region of interest" description="Disordered" evidence="1">
    <location>
        <begin position="210"/>
        <end position="237"/>
    </location>
</feature>
<dbReference type="Pfam" id="PF10988">
    <property type="entry name" value="DUF2807"/>
    <property type="match status" value="1"/>
</dbReference>
<dbReference type="InterPro" id="IPR021255">
    <property type="entry name" value="DUF2807"/>
</dbReference>
<keyword evidence="2" id="KW-0732">Signal</keyword>
<evidence type="ECO:0000313" key="5">
    <source>
        <dbReference type="Proteomes" id="UP000248198"/>
    </source>
</evidence>
<comment type="caution">
    <text evidence="4">The sequence shown here is derived from an EMBL/GenBank/DDBJ whole genome shotgun (WGS) entry which is preliminary data.</text>
</comment>
<evidence type="ECO:0000259" key="3">
    <source>
        <dbReference type="Pfam" id="PF10988"/>
    </source>
</evidence>
<dbReference type="Proteomes" id="UP000248198">
    <property type="component" value="Unassembled WGS sequence"/>
</dbReference>
<organism evidence="4 5">
    <name type="scientific">Pedobacter nutrimenti</name>
    <dbReference type="NCBI Taxonomy" id="1241337"/>
    <lineage>
        <taxon>Bacteria</taxon>
        <taxon>Pseudomonadati</taxon>
        <taxon>Bacteroidota</taxon>
        <taxon>Sphingobacteriia</taxon>
        <taxon>Sphingobacteriales</taxon>
        <taxon>Sphingobacteriaceae</taxon>
        <taxon>Pedobacter</taxon>
    </lineage>
</organism>
<evidence type="ECO:0000256" key="2">
    <source>
        <dbReference type="SAM" id="SignalP"/>
    </source>
</evidence>